<evidence type="ECO:0000256" key="1">
    <source>
        <dbReference type="ARBA" id="ARBA00022527"/>
    </source>
</evidence>
<dbReference type="RefSeq" id="WP_344448892.1">
    <property type="nucleotide sequence ID" value="NZ_BAAATZ010000003.1"/>
</dbReference>
<keyword evidence="1" id="KW-0808">Transferase</keyword>
<organism evidence="4 5">
    <name type="scientific">Actinocorallia aurantiaca</name>
    <dbReference type="NCBI Taxonomy" id="46204"/>
    <lineage>
        <taxon>Bacteria</taxon>
        <taxon>Bacillati</taxon>
        <taxon>Actinomycetota</taxon>
        <taxon>Actinomycetes</taxon>
        <taxon>Streptosporangiales</taxon>
        <taxon>Thermomonosporaceae</taxon>
        <taxon>Actinocorallia</taxon>
    </lineage>
</organism>
<comment type="caution">
    <text evidence="4">The sequence shown here is derived from an EMBL/GenBank/DDBJ whole genome shotgun (WGS) entry which is preliminary data.</text>
</comment>
<evidence type="ECO:0000313" key="4">
    <source>
        <dbReference type="EMBL" id="GAA2720762.1"/>
    </source>
</evidence>
<dbReference type="SUPFAM" id="SSF55874">
    <property type="entry name" value="ATPase domain of HSP90 chaperone/DNA topoisomerase II/histidine kinase"/>
    <property type="match status" value="1"/>
</dbReference>
<dbReference type="Gene3D" id="3.30.565.10">
    <property type="entry name" value="Histidine kinase-like ATPase, C-terminal domain"/>
    <property type="match status" value="1"/>
</dbReference>
<dbReference type="InterPro" id="IPR050267">
    <property type="entry name" value="Anti-sigma-factor_SerPK"/>
</dbReference>
<dbReference type="EMBL" id="BAAATZ010000003">
    <property type="protein sequence ID" value="GAA2720762.1"/>
    <property type="molecule type" value="Genomic_DNA"/>
</dbReference>
<feature type="domain" description="Histidine kinase/HSP90-like ATPase" evidence="2">
    <location>
        <begin position="205"/>
        <end position="314"/>
    </location>
</feature>
<reference evidence="4 5" key="1">
    <citation type="journal article" date="2019" name="Int. J. Syst. Evol. Microbiol.">
        <title>The Global Catalogue of Microorganisms (GCM) 10K type strain sequencing project: providing services to taxonomists for standard genome sequencing and annotation.</title>
        <authorList>
            <consortium name="The Broad Institute Genomics Platform"/>
            <consortium name="The Broad Institute Genome Sequencing Center for Infectious Disease"/>
            <person name="Wu L."/>
            <person name="Ma J."/>
        </authorList>
    </citation>
    <scope>NUCLEOTIDE SEQUENCE [LARGE SCALE GENOMIC DNA]</scope>
    <source>
        <strain evidence="4 5">JCM 8201</strain>
    </source>
</reference>
<name>A0ABN3TZQ7_9ACTN</name>
<accession>A0ABN3TZQ7</accession>
<dbReference type="PANTHER" id="PTHR35526:SF3">
    <property type="entry name" value="ANTI-SIGMA-F FACTOR RSBW"/>
    <property type="match status" value="1"/>
</dbReference>
<proteinExistence type="predicted"/>
<evidence type="ECO:0000259" key="2">
    <source>
        <dbReference type="Pfam" id="PF13581"/>
    </source>
</evidence>
<dbReference type="Proteomes" id="UP001501842">
    <property type="component" value="Unassembled WGS sequence"/>
</dbReference>
<dbReference type="Pfam" id="PF13581">
    <property type="entry name" value="HATPase_c_2"/>
    <property type="match status" value="1"/>
</dbReference>
<keyword evidence="1" id="KW-0418">Kinase</keyword>
<dbReference type="InterPro" id="IPR025847">
    <property type="entry name" value="MEDS_domain"/>
</dbReference>
<dbReference type="NCBIfam" id="NF041045">
    <property type="entry name" value="RsbA_anti_sig"/>
    <property type="match status" value="1"/>
</dbReference>
<dbReference type="InterPro" id="IPR047718">
    <property type="entry name" value="RsbA-like_anti_sig"/>
</dbReference>
<dbReference type="Pfam" id="PF14417">
    <property type="entry name" value="MEDS"/>
    <property type="match status" value="1"/>
</dbReference>
<dbReference type="CDD" id="cd16936">
    <property type="entry name" value="HATPase_RsbW-like"/>
    <property type="match status" value="1"/>
</dbReference>
<dbReference type="InterPro" id="IPR003594">
    <property type="entry name" value="HATPase_dom"/>
</dbReference>
<keyword evidence="5" id="KW-1185">Reference proteome</keyword>
<feature type="domain" description="MEDS" evidence="3">
    <location>
        <begin position="15"/>
        <end position="159"/>
    </location>
</feature>
<dbReference type="PANTHER" id="PTHR35526">
    <property type="entry name" value="ANTI-SIGMA-F FACTOR RSBW-RELATED"/>
    <property type="match status" value="1"/>
</dbReference>
<evidence type="ECO:0000313" key="5">
    <source>
        <dbReference type="Proteomes" id="UP001501842"/>
    </source>
</evidence>
<protein>
    <submittedName>
        <fullName evidence="4">Anti-sigma factor RsbA family regulatory protein</fullName>
    </submittedName>
</protein>
<dbReference type="InterPro" id="IPR036890">
    <property type="entry name" value="HATPase_C_sf"/>
</dbReference>
<gene>
    <name evidence="4" type="ORF">GCM10010439_09430</name>
</gene>
<sequence length="321" mass="34890">MNTPRGGDASGTLVHHALIYDTDEQFLASTLPFCLKGLGKGDAVLAVTNPANIALLREALGEAAERVEFVEAADWYRTPGLTLAAYHRYVEERAGDHARIRIIGEPVWDGLDETETGQWTRYEAVINRAFADSPAWIVCPYDTRVLPIAVVADARRTHPDLMYDGSALPSPNYLPPDAGQSVWERYPKPPPPGVRTSRMDFGSDLSAVRGFTAARAIEFGLAPESVDRLVFAVNEVASNAIRHGGGERSLALWLDGRRVVCDVTDTGGASPAWYSGCLPPNPGQAAGHGMWVIRQLCDLVEVHSLDPGTLVRIQLDLRKAP</sequence>
<evidence type="ECO:0000259" key="3">
    <source>
        <dbReference type="Pfam" id="PF14417"/>
    </source>
</evidence>
<keyword evidence="1" id="KW-0723">Serine/threonine-protein kinase</keyword>